<evidence type="ECO:0000256" key="2">
    <source>
        <dbReference type="ARBA" id="ARBA00022741"/>
    </source>
</evidence>
<evidence type="ECO:0000256" key="8">
    <source>
        <dbReference type="RuleBase" id="RU004457"/>
    </source>
</evidence>
<dbReference type="NCBIfam" id="TIGR02153">
    <property type="entry name" value="gatD_arch"/>
    <property type="match status" value="1"/>
</dbReference>
<feature type="active site" evidence="5 6">
    <location>
        <position position="89"/>
    </location>
</feature>
<sequence length="418" mass="46647">MDIEEGDLIKIKKDGVEYKGTVMPSIDDTIVLKLENGYNIGINIDEKTFIEIIKSKKEIDSSILDNKNQDLTAKEKGLPNVSVIFTGGTIASRIDYKTGAVTSQFKADEIIKIIPELSDIATIDTDQLFNILSENISPKNWVDIARAVYDKIKKGSYGVVIAHGTDTMNYTASALSFMLRTPIPVVLVGSQRSSDRPSSDSYVNMICATKTATSDIAEVSVVMHGTISDDFCLIHKGTNVRKMHTSRRDAFRSINSVPIGKINYPDLEINLFSDRYKKRDEEDLRLYDKIEEKCALIKFYPGCDPGIIDFFVEEGYKGVVIEGTGLGHVSSAWIPHLKQDIPIVITSQCLNGRVSNRVYDTGRMMIKAGVIDCEDILPETALTKLMWVLGQTKDLEEVKRLMRTNMRGEISKSTGYIF</sequence>
<comment type="similarity">
    <text evidence="5 8">Belongs to the asparaginase 1 family. GatD subfamily.</text>
</comment>
<evidence type="ECO:0000259" key="10">
    <source>
        <dbReference type="Pfam" id="PF17763"/>
    </source>
</evidence>
<feature type="domain" description="GatD N-terminal" evidence="11">
    <location>
        <begin position="3"/>
        <end position="53"/>
    </location>
</feature>
<dbReference type="InterPro" id="IPR036152">
    <property type="entry name" value="Asp/glu_Ase-like_sf"/>
</dbReference>
<evidence type="ECO:0000256" key="3">
    <source>
        <dbReference type="ARBA" id="ARBA00022840"/>
    </source>
</evidence>
<dbReference type="GO" id="GO:0016740">
    <property type="term" value="F:transferase activity"/>
    <property type="evidence" value="ECO:0007669"/>
    <property type="project" value="UniProtKB-KW"/>
</dbReference>
<dbReference type="Pfam" id="PF17763">
    <property type="entry name" value="Asparaginase_C"/>
    <property type="match status" value="1"/>
</dbReference>
<feature type="active site" evidence="5">
    <location>
        <position position="242"/>
    </location>
</feature>
<dbReference type="Proteomes" id="UP000317158">
    <property type="component" value="Unassembled WGS sequence"/>
</dbReference>
<dbReference type="PROSITE" id="PS00144">
    <property type="entry name" value="ASN_GLN_ASE_1"/>
    <property type="match status" value="1"/>
</dbReference>
<dbReference type="InterPro" id="IPR040918">
    <property type="entry name" value="GatD_N"/>
</dbReference>
<dbReference type="Pfam" id="PF00710">
    <property type="entry name" value="Asparaginase"/>
    <property type="match status" value="1"/>
</dbReference>
<dbReference type="PANTHER" id="PTHR11707">
    <property type="entry name" value="L-ASPARAGINASE"/>
    <property type="match status" value="1"/>
</dbReference>
<dbReference type="SUPFAM" id="SSF141300">
    <property type="entry name" value="GatD N-terminal domain-like"/>
    <property type="match status" value="1"/>
</dbReference>
<evidence type="ECO:0000313" key="13">
    <source>
        <dbReference type="Proteomes" id="UP000317158"/>
    </source>
</evidence>
<dbReference type="SUPFAM" id="SSF53774">
    <property type="entry name" value="Glutaminase/Asparaginase"/>
    <property type="match status" value="1"/>
</dbReference>
<dbReference type="PIRSF" id="PIRSF500175">
    <property type="entry name" value="Glu_ADT_D"/>
    <property type="match status" value="1"/>
</dbReference>
<dbReference type="InterPro" id="IPR027473">
    <property type="entry name" value="L-asparaginase_C"/>
</dbReference>
<dbReference type="CDD" id="cd08962">
    <property type="entry name" value="GatD"/>
    <property type="match status" value="1"/>
</dbReference>
<dbReference type="GO" id="GO:0006520">
    <property type="term" value="P:amino acid metabolic process"/>
    <property type="evidence" value="ECO:0007669"/>
    <property type="project" value="InterPro"/>
</dbReference>
<keyword evidence="12" id="KW-0808">Transferase</keyword>
<evidence type="ECO:0000256" key="5">
    <source>
        <dbReference type="HAMAP-Rule" id="MF_00586"/>
    </source>
</evidence>
<comment type="subunit">
    <text evidence="5 8">Heterodimer of GatD and GatE.</text>
</comment>
<dbReference type="PROSITE" id="PS51732">
    <property type="entry name" value="ASN_GLN_ASE_3"/>
    <property type="match status" value="1"/>
</dbReference>
<keyword evidence="4 5" id="KW-0648">Protein biosynthesis</keyword>
<evidence type="ECO:0000313" key="12">
    <source>
        <dbReference type="EMBL" id="RZN63944.1"/>
    </source>
</evidence>
<dbReference type="AlphaFoldDB" id="A0A520KRG2"/>
<evidence type="ECO:0000259" key="11">
    <source>
        <dbReference type="Pfam" id="PF18195"/>
    </source>
</evidence>
<dbReference type="InterPro" id="IPR037152">
    <property type="entry name" value="L-asparaginase_N_sf"/>
</dbReference>
<evidence type="ECO:0000259" key="9">
    <source>
        <dbReference type="Pfam" id="PF00710"/>
    </source>
</evidence>
<evidence type="ECO:0000256" key="7">
    <source>
        <dbReference type="PROSITE-ProRule" id="PRU10100"/>
    </source>
</evidence>
<dbReference type="EC" id="6.3.5.-" evidence="5 8"/>
<dbReference type="InterPro" id="IPR006033">
    <property type="entry name" value="AsnA_fam"/>
</dbReference>
<keyword evidence="2 5" id="KW-0547">Nucleotide-binding</keyword>
<dbReference type="PROSITE" id="PS00917">
    <property type="entry name" value="ASN_GLN_ASE_2"/>
    <property type="match status" value="1"/>
</dbReference>
<dbReference type="Gene3D" id="3.40.50.1170">
    <property type="entry name" value="L-asparaginase, N-terminal domain"/>
    <property type="match status" value="1"/>
</dbReference>
<reference evidence="12 13" key="1">
    <citation type="journal article" date="2019" name="Nat. Microbiol.">
        <title>Wide diversity of methane and short-chain alkane metabolisms in uncultured archaea.</title>
        <authorList>
            <person name="Borrel G."/>
            <person name="Adam P.S."/>
            <person name="McKay L.J."/>
            <person name="Chen L.X."/>
            <person name="Sierra-Garcia I.N."/>
            <person name="Sieber C.M."/>
            <person name="Letourneur Q."/>
            <person name="Ghozlane A."/>
            <person name="Andersen G.L."/>
            <person name="Li W.J."/>
            <person name="Hallam S.J."/>
            <person name="Muyzer G."/>
            <person name="de Oliveira V.M."/>
            <person name="Inskeep W.P."/>
            <person name="Banfield J.F."/>
            <person name="Gribaldo S."/>
        </authorList>
    </citation>
    <scope>NUCLEOTIDE SEQUENCE [LARGE SCALE GENOMIC DNA]</scope>
    <source>
        <strain evidence="12">NM1a</strain>
    </source>
</reference>
<evidence type="ECO:0000256" key="4">
    <source>
        <dbReference type="ARBA" id="ARBA00022917"/>
    </source>
</evidence>
<dbReference type="GO" id="GO:0050567">
    <property type="term" value="F:glutaminyl-tRNA synthase (glutamine-hydrolyzing) activity"/>
    <property type="evidence" value="ECO:0007669"/>
    <property type="project" value="UniProtKB-UniRule"/>
</dbReference>
<dbReference type="InterPro" id="IPR011878">
    <property type="entry name" value="GatD"/>
</dbReference>
<dbReference type="InterPro" id="IPR037222">
    <property type="entry name" value="GatD_N_sf"/>
</dbReference>
<comment type="caution">
    <text evidence="12">The sequence shown here is derived from an EMBL/GenBank/DDBJ whole genome shotgun (WGS) entry which is preliminary data.</text>
</comment>
<protein>
    <recommendedName>
        <fullName evidence="5 8">Glutamyl-tRNA(Gln) amidotransferase subunit D</fullName>
        <shortName evidence="5">Glu-ADT subunit D</shortName>
        <ecNumber evidence="5 8">6.3.5.-</ecNumber>
    </recommendedName>
</protein>
<dbReference type="GO" id="GO:0005524">
    <property type="term" value="F:ATP binding"/>
    <property type="evidence" value="ECO:0007669"/>
    <property type="project" value="UniProtKB-KW"/>
</dbReference>
<dbReference type="EMBL" id="RXIF01000012">
    <property type="protein sequence ID" value="RZN63944.1"/>
    <property type="molecule type" value="Genomic_DNA"/>
</dbReference>
<evidence type="ECO:0000256" key="1">
    <source>
        <dbReference type="ARBA" id="ARBA00022598"/>
    </source>
</evidence>
<comment type="catalytic activity">
    <reaction evidence="5 8">
        <text>L-glutamyl-tRNA(Gln) + L-glutamine + ATP + H2O = L-glutaminyl-tRNA(Gln) + L-glutamate + ADP + phosphate + H(+)</text>
        <dbReference type="Rhea" id="RHEA:17521"/>
        <dbReference type="Rhea" id="RHEA-COMP:9681"/>
        <dbReference type="Rhea" id="RHEA-COMP:9684"/>
        <dbReference type="ChEBI" id="CHEBI:15377"/>
        <dbReference type="ChEBI" id="CHEBI:15378"/>
        <dbReference type="ChEBI" id="CHEBI:29985"/>
        <dbReference type="ChEBI" id="CHEBI:30616"/>
        <dbReference type="ChEBI" id="CHEBI:43474"/>
        <dbReference type="ChEBI" id="CHEBI:58359"/>
        <dbReference type="ChEBI" id="CHEBI:78520"/>
        <dbReference type="ChEBI" id="CHEBI:78521"/>
        <dbReference type="ChEBI" id="CHEBI:456216"/>
    </reaction>
</comment>
<dbReference type="Gene3D" id="2.30.30.520">
    <property type="match status" value="1"/>
</dbReference>
<comment type="function">
    <text evidence="5 8">Allows the formation of correctly charged Gln-tRNA(Gln) through the transamidation of misacylated Glu-tRNA(Gln) in organisms which lack glutaminyl-tRNA synthetase. The reaction takes place in the presence of glutamine and ATP through an activated gamma-phospho-Glu-tRNA(Gln). The GatDE system is specific for glutamate and does not act on aspartate.</text>
</comment>
<dbReference type="InterPro" id="IPR020827">
    <property type="entry name" value="Asparaginase/glutaminase_AS1"/>
</dbReference>
<dbReference type="PANTHER" id="PTHR11707:SF28">
    <property type="entry name" value="60 KDA LYSOPHOSPHOLIPASE"/>
    <property type="match status" value="1"/>
</dbReference>
<organism evidence="12 13">
    <name type="scientific">Methanoliparum thermophilum</name>
    <dbReference type="NCBI Taxonomy" id="2491083"/>
    <lineage>
        <taxon>Archaea</taxon>
        <taxon>Methanobacteriati</taxon>
        <taxon>Methanobacteriota</taxon>
        <taxon>Candidatus Methanoliparia</taxon>
        <taxon>Candidatus Methanoliparales</taxon>
        <taxon>Candidatus Methanoliparaceae</taxon>
        <taxon>Candidatus Methanoliparum</taxon>
    </lineage>
</organism>
<feature type="domain" description="Asparaginase/glutaminase C-terminal" evidence="10">
    <location>
        <begin position="295"/>
        <end position="402"/>
    </location>
</feature>
<dbReference type="InterPro" id="IPR006034">
    <property type="entry name" value="Asparaginase/glutaminase-like"/>
</dbReference>
<name>A0A520KRG2_METT2</name>
<dbReference type="GO" id="GO:0006450">
    <property type="term" value="P:regulation of translational fidelity"/>
    <property type="evidence" value="ECO:0007669"/>
    <property type="project" value="InterPro"/>
</dbReference>
<feature type="active site" evidence="5">
    <location>
        <position position="166"/>
    </location>
</feature>
<keyword evidence="1 5" id="KW-0436">Ligase</keyword>
<feature type="active site" evidence="5 7">
    <location>
        <position position="165"/>
    </location>
</feature>
<dbReference type="HAMAP" id="MF_00586">
    <property type="entry name" value="GatD"/>
    <property type="match status" value="1"/>
</dbReference>
<dbReference type="GO" id="GO:0004067">
    <property type="term" value="F:asparaginase activity"/>
    <property type="evidence" value="ECO:0007669"/>
    <property type="project" value="UniProtKB-UniRule"/>
</dbReference>
<dbReference type="NCBIfam" id="NF003217">
    <property type="entry name" value="PRK04183.1"/>
    <property type="match status" value="1"/>
</dbReference>
<keyword evidence="3 5" id="KW-0067">ATP-binding</keyword>
<evidence type="ECO:0000256" key="6">
    <source>
        <dbReference type="PROSITE-ProRule" id="PRU10099"/>
    </source>
</evidence>
<dbReference type="PIRSF" id="PIRSF001220">
    <property type="entry name" value="L-ASNase_gatD"/>
    <property type="match status" value="1"/>
</dbReference>
<dbReference type="InterPro" id="IPR027475">
    <property type="entry name" value="Asparaginase/glutaminase_AS2"/>
</dbReference>
<dbReference type="Gene3D" id="3.40.50.40">
    <property type="match status" value="1"/>
</dbReference>
<proteinExistence type="inferred from homology"/>
<gene>
    <name evidence="5 12" type="primary">gatD</name>
    <name evidence="12" type="ORF">EF806_06300</name>
</gene>
<dbReference type="GO" id="GO:0006412">
    <property type="term" value="P:translation"/>
    <property type="evidence" value="ECO:0007669"/>
    <property type="project" value="UniProtKB-UniRule"/>
</dbReference>
<accession>A0A520KRG2</accession>
<dbReference type="NCBIfam" id="TIGR00519">
    <property type="entry name" value="asnASE_I"/>
    <property type="match status" value="1"/>
</dbReference>
<dbReference type="SMART" id="SM00870">
    <property type="entry name" value="Asparaginase"/>
    <property type="match status" value="1"/>
</dbReference>
<dbReference type="InterPro" id="IPR027474">
    <property type="entry name" value="L-asparaginase_N"/>
</dbReference>
<feature type="domain" description="L-asparaginase N-terminal" evidence="9">
    <location>
        <begin position="80"/>
        <end position="268"/>
    </location>
</feature>
<dbReference type="Pfam" id="PF18195">
    <property type="entry name" value="GatD_N"/>
    <property type="match status" value="1"/>
</dbReference>
<dbReference type="PRINTS" id="PR00139">
    <property type="entry name" value="ASNGLNASE"/>
</dbReference>
<dbReference type="InterPro" id="IPR040919">
    <property type="entry name" value="Asparaginase_C"/>
</dbReference>